<accession>A0A317ENP3</accession>
<proteinExistence type="predicted"/>
<dbReference type="Gene3D" id="3.40.50.300">
    <property type="entry name" value="P-loop containing nucleotide triphosphate hydrolases"/>
    <property type="match status" value="1"/>
</dbReference>
<dbReference type="Proteomes" id="UP000245379">
    <property type="component" value="Unassembled WGS sequence"/>
</dbReference>
<dbReference type="AlphaFoldDB" id="A0A317ENP3"/>
<dbReference type="RefSeq" id="WP_109925941.1">
    <property type="nucleotide sequence ID" value="NZ_QGNZ01000002.1"/>
</dbReference>
<reference evidence="1 2" key="1">
    <citation type="submission" date="2018-05" db="EMBL/GenBank/DDBJ databases">
        <title>Pedobacter paludis sp. nov., isolated from wetland soil.</title>
        <authorList>
            <person name="Zhang Y."/>
            <person name="Wang G."/>
        </authorList>
    </citation>
    <scope>NUCLEOTIDE SEQUENCE [LARGE SCALE GENOMIC DNA]</scope>
    <source>
        <strain evidence="1 2">KCTC22721</strain>
    </source>
</reference>
<comment type="caution">
    <text evidence="1">The sequence shown here is derived from an EMBL/GenBank/DDBJ whole genome shotgun (WGS) entry which is preliminary data.</text>
</comment>
<dbReference type="InterPro" id="IPR027417">
    <property type="entry name" value="P-loop_NTPase"/>
</dbReference>
<protein>
    <recommendedName>
        <fullName evidence="3">Sulfotransferase</fullName>
    </recommendedName>
</protein>
<organism evidence="1 2">
    <name type="scientific">Pedobacter yonginense</name>
    <dbReference type="NCBI Taxonomy" id="651869"/>
    <lineage>
        <taxon>Bacteria</taxon>
        <taxon>Pseudomonadati</taxon>
        <taxon>Bacteroidota</taxon>
        <taxon>Sphingobacteriia</taxon>
        <taxon>Sphingobacteriales</taxon>
        <taxon>Sphingobacteriaceae</taxon>
        <taxon>Pedobacter</taxon>
    </lineage>
</organism>
<dbReference type="EMBL" id="QGNZ01000002">
    <property type="protein sequence ID" value="PWS28182.1"/>
    <property type="molecule type" value="Genomic_DNA"/>
</dbReference>
<name>A0A317ENP3_9SPHI</name>
<evidence type="ECO:0000313" key="1">
    <source>
        <dbReference type="EMBL" id="PWS28182.1"/>
    </source>
</evidence>
<dbReference type="OrthoDB" id="3196781at2"/>
<keyword evidence="2" id="KW-1185">Reference proteome</keyword>
<sequence length="346" mass="40638">MRKIIDISGYGHSGKTAITDYLKQFDSVFGFPNYVEFELFRVPGGLVDLYHALYDSWNLIRSRVRLNEFDKLIHRIGRVQTASDPLSYFYASAHGYDQYFNNRFIKLSEELITKIITGTQKNTFWPYENLRVHPLKVFINKFKTKFFRSLTSADLYYSDRNQFVGLVSNYVDSLMSELGEEKHTHVILNNAFDPFNPSICLNMINNGVSIVVERDPRDIYASQINTADMYVPDFEKTKTADKIRQQFTGFNDIEYFIFRYKTIRDNVIESQDSRILRLRFEDFVLDHEIYSKKVLDFVGLDPNTKKNDLNYNLQNSSKSIGLWKKYVDLPEIKLIGEKLSQFCYNN</sequence>
<dbReference type="SUPFAM" id="SSF52540">
    <property type="entry name" value="P-loop containing nucleoside triphosphate hydrolases"/>
    <property type="match status" value="1"/>
</dbReference>
<evidence type="ECO:0000313" key="2">
    <source>
        <dbReference type="Proteomes" id="UP000245379"/>
    </source>
</evidence>
<gene>
    <name evidence="1" type="ORF">DHW03_11575</name>
</gene>
<evidence type="ECO:0008006" key="3">
    <source>
        <dbReference type="Google" id="ProtNLM"/>
    </source>
</evidence>